<dbReference type="EMBL" id="KN840444">
    <property type="protein sequence ID" value="KIP11772.1"/>
    <property type="molecule type" value="Genomic_DNA"/>
</dbReference>
<feature type="region of interest" description="Disordered" evidence="1">
    <location>
        <begin position="376"/>
        <end position="410"/>
    </location>
</feature>
<feature type="region of interest" description="Disordered" evidence="1">
    <location>
        <begin position="295"/>
        <end position="361"/>
    </location>
</feature>
<feature type="region of interest" description="Disordered" evidence="1">
    <location>
        <begin position="1"/>
        <end position="32"/>
    </location>
</feature>
<dbReference type="Gene3D" id="3.40.50.150">
    <property type="entry name" value="Vaccinia Virus protein VP39"/>
    <property type="match status" value="1"/>
</dbReference>
<dbReference type="CDD" id="cd02440">
    <property type="entry name" value="AdoMet_MTases"/>
    <property type="match status" value="1"/>
</dbReference>
<keyword evidence="4" id="KW-1185">Reference proteome</keyword>
<accession>A0A0C3SDF6</accession>
<evidence type="ECO:0000259" key="2">
    <source>
        <dbReference type="Pfam" id="PF13649"/>
    </source>
</evidence>
<dbReference type="HOGENOM" id="CLU_029174_0_0_1"/>
<feature type="compositionally biased region" description="Polar residues" evidence="1">
    <location>
        <begin position="328"/>
        <end position="346"/>
    </location>
</feature>
<feature type="compositionally biased region" description="Low complexity" evidence="1">
    <location>
        <begin position="386"/>
        <end position="404"/>
    </location>
</feature>
<sequence length="566" mass="64325">MPPSLHSESRPASLLSRPSSKKSSARSQEHHGDFVYRRGSKCHAYSKNVAPYPLSYNREAVEMNLLDRALMYRTNRSVTFMDYKDKPPKRVLDLGCGLGAWSIDAAKAWPESEFVGFDLVDIQLNLQYVEPSIARRIKWVHGNFLERLPFDDNSFDHVQLFTIAFGVPEDKWHSLFGEIHRILRPGGRVEQIEEDAMFPVLPRWFTQPLHNAVKRGSMKNRSEPSTMMEYYSVPPTLPHDHALLEMLFDSVFEHRFINSRPSSILPGYFSATFTHVISPPLLYFPMPPLAPLPPCPSQLPPSSSPAPPNLRVNTDFAQPDPSYVPSPLSASTTLVDHNSHSPSDTAPRSAPAVPHSHTTTLPTLQRVDSIVTISTVASRSSDDSHSSAPSTGSSSSSKSIVRPSLAQAGETVELGSESRHKLWAMHTLDEFDGEHTLYMHLHRAVSLVYSLKEAMWEELQTLVRRKEGLLVEYGWQEHEYSDEFSQKRFETMWERYREDVHARIALWHPMMEYGWTYPRQDALSESELADQHELRASIMQARMFAKDNEIQPTLRAVRLLVGIKES</sequence>
<dbReference type="InterPro" id="IPR041698">
    <property type="entry name" value="Methyltransf_25"/>
</dbReference>
<name>A0A0C3SDF6_PHLG1</name>
<dbReference type="SUPFAM" id="SSF53335">
    <property type="entry name" value="S-adenosyl-L-methionine-dependent methyltransferases"/>
    <property type="match status" value="1"/>
</dbReference>
<dbReference type="Proteomes" id="UP000053257">
    <property type="component" value="Unassembled WGS sequence"/>
</dbReference>
<feature type="domain" description="Methyltransferase" evidence="2">
    <location>
        <begin position="91"/>
        <end position="187"/>
    </location>
</feature>
<protein>
    <recommendedName>
        <fullName evidence="2">Methyltransferase domain-containing protein</fullName>
    </recommendedName>
</protein>
<gene>
    <name evidence="3" type="ORF">PHLGIDRAFT_99241</name>
</gene>
<evidence type="ECO:0000313" key="4">
    <source>
        <dbReference type="Proteomes" id="UP000053257"/>
    </source>
</evidence>
<dbReference type="GO" id="GO:0008168">
    <property type="term" value="F:methyltransferase activity"/>
    <property type="evidence" value="ECO:0007669"/>
    <property type="project" value="TreeGrafter"/>
</dbReference>
<reference evidence="3 4" key="1">
    <citation type="journal article" date="2014" name="PLoS Genet.">
        <title>Analysis of the Phlebiopsis gigantea genome, transcriptome and secretome provides insight into its pioneer colonization strategies of wood.</title>
        <authorList>
            <person name="Hori C."/>
            <person name="Ishida T."/>
            <person name="Igarashi K."/>
            <person name="Samejima M."/>
            <person name="Suzuki H."/>
            <person name="Master E."/>
            <person name="Ferreira P."/>
            <person name="Ruiz-Duenas F.J."/>
            <person name="Held B."/>
            <person name="Canessa P."/>
            <person name="Larrondo L.F."/>
            <person name="Schmoll M."/>
            <person name="Druzhinina I.S."/>
            <person name="Kubicek C.P."/>
            <person name="Gaskell J.A."/>
            <person name="Kersten P."/>
            <person name="St John F."/>
            <person name="Glasner J."/>
            <person name="Sabat G."/>
            <person name="Splinter BonDurant S."/>
            <person name="Syed K."/>
            <person name="Yadav J."/>
            <person name="Mgbeahuruike A.C."/>
            <person name="Kovalchuk A."/>
            <person name="Asiegbu F.O."/>
            <person name="Lackner G."/>
            <person name="Hoffmeister D."/>
            <person name="Rencoret J."/>
            <person name="Gutierrez A."/>
            <person name="Sun H."/>
            <person name="Lindquist E."/>
            <person name="Barry K."/>
            <person name="Riley R."/>
            <person name="Grigoriev I.V."/>
            <person name="Henrissat B."/>
            <person name="Kues U."/>
            <person name="Berka R.M."/>
            <person name="Martinez A.T."/>
            <person name="Covert S.F."/>
            <person name="Blanchette R.A."/>
            <person name="Cullen D."/>
        </authorList>
    </citation>
    <scope>NUCLEOTIDE SEQUENCE [LARGE SCALE GENOMIC DNA]</scope>
    <source>
        <strain evidence="3 4">11061_1 CR5-6</strain>
    </source>
</reference>
<evidence type="ECO:0000313" key="3">
    <source>
        <dbReference type="EMBL" id="KIP11772.1"/>
    </source>
</evidence>
<organism evidence="3 4">
    <name type="scientific">Phlebiopsis gigantea (strain 11061_1 CR5-6)</name>
    <name type="common">White-rot fungus</name>
    <name type="synonym">Peniophora gigantea</name>
    <dbReference type="NCBI Taxonomy" id="745531"/>
    <lineage>
        <taxon>Eukaryota</taxon>
        <taxon>Fungi</taxon>
        <taxon>Dikarya</taxon>
        <taxon>Basidiomycota</taxon>
        <taxon>Agaricomycotina</taxon>
        <taxon>Agaricomycetes</taxon>
        <taxon>Polyporales</taxon>
        <taxon>Phanerochaetaceae</taxon>
        <taxon>Phlebiopsis</taxon>
    </lineage>
</organism>
<dbReference type="STRING" id="745531.A0A0C3SDF6"/>
<evidence type="ECO:0000256" key="1">
    <source>
        <dbReference type="SAM" id="MobiDB-lite"/>
    </source>
</evidence>
<feature type="compositionally biased region" description="Pro residues" evidence="1">
    <location>
        <begin position="295"/>
        <end position="308"/>
    </location>
</feature>
<dbReference type="OrthoDB" id="2013972at2759"/>
<dbReference type="InterPro" id="IPR029063">
    <property type="entry name" value="SAM-dependent_MTases_sf"/>
</dbReference>
<dbReference type="PANTHER" id="PTHR43591:SF24">
    <property type="entry name" value="2-METHOXY-6-POLYPRENYL-1,4-BENZOQUINOL METHYLASE, MITOCHONDRIAL"/>
    <property type="match status" value="1"/>
</dbReference>
<dbReference type="PANTHER" id="PTHR43591">
    <property type="entry name" value="METHYLTRANSFERASE"/>
    <property type="match status" value="1"/>
</dbReference>
<proteinExistence type="predicted"/>
<dbReference type="AlphaFoldDB" id="A0A0C3SDF6"/>
<dbReference type="Pfam" id="PF13649">
    <property type="entry name" value="Methyltransf_25"/>
    <property type="match status" value="1"/>
</dbReference>